<dbReference type="InterPro" id="IPR037914">
    <property type="entry name" value="SpoVT-AbrB_sf"/>
</dbReference>
<dbReference type="EMBL" id="BARW01019864">
    <property type="protein sequence ID" value="GAJ00213.1"/>
    <property type="molecule type" value="Genomic_DNA"/>
</dbReference>
<proteinExistence type="predicted"/>
<evidence type="ECO:0008006" key="2">
    <source>
        <dbReference type="Google" id="ProtNLM"/>
    </source>
</evidence>
<sequence>MEKIVTFDTQGRLYFPEEMRRYLQFKTLVARIMEKGILLEPIEDSPLDALARLGKGKLKGKTIKQLKKEARKEIEDATKKIR</sequence>
<gene>
    <name evidence="1" type="ORF">S12H4_33666</name>
</gene>
<comment type="caution">
    <text evidence="1">The sequence shown here is derived from an EMBL/GenBank/DDBJ whole genome shotgun (WGS) entry which is preliminary data.</text>
</comment>
<dbReference type="SUPFAM" id="SSF89447">
    <property type="entry name" value="AbrB/MazE/MraZ-like"/>
    <property type="match status" value="1"/>
</dbReference>
<dbReference type="AlphaFoldDB" id="X1T4G8"/>
<name>X1T4G8_9ZZZZ</name>
<accession>X1T4G8</accession>
<reference evidence="1" key="1">
    <citation type="journal article" date="2014" name="Front. Microbiol.">
        <title>High frequency of phylogenetically diverse reductive dehalogenase-homologous genes in deep subseafloor sedimentary metagenomes.</title>
        <authorList>
            <person name="Kawai M."/>
            <person name="Futagami T."/>
            <person name="Toyoda A."/>
            <person name="Takaki Y."/>
            <person name="Nishi S."/>
            <person name="Hori S."/>
            <person name="Arai W."/>
            <person name="Tsubouchi T."/>
            <person name="Morono Y."/>
            <person name="Uchiyama I."/>
            <person name="Ito T."/>
            <person name="Fujiyama A."/>
            <person name="Inagaki F."/>
            <person name="Takami H."/>
        </authorList>
    </citation>
    <scope>NUCLEOTIDE SEQUENCE</scope>
    <source>
        <strain evidence="1">Expedition CK06-06</strain>
    </source>
</reference>
<organism evidence="1">
    <name type="scientific">marine sediment metagenome</name>
    <dbReference type="NCBI Taxonomy" id="412755"/>
    <lineage>
        <taxon>unclassified sequences</taxon>
        <taxon>metagenomes</taxon>
        <taxon>ecological metagenomes</taxon>
    </lineage>
</organism>
<protein>
    <recommendedName>
        <fullName evidence="2">SpoVT-AbrB domain-containing protein</fullName>
    </recommendedName>
</protein>
<evidence type="ECO:0000313" key="1">
    <source>
        <dbReference type="EMBL" id="GAJ00213.1"/>
    </source>
</evidence>